<evidence type="ECO:0000313" key="4">
    <source>
        <dbReference type="Proteomes" id="UP000006753"/>
    </source>
</evidence>
<dbReference type="STRING" id="1072389.K1WKB9"/>
<dbReference type="eggNOG" id="ENOG502STWI">
    <property type="taxonomic scope" value="Eukaryota"/>
</dbReference>
<dbReference type="HOGENOM" id="CLU_081634_0_0_1"/>
<evidence type="ECO:0000313" key="3">
    <source>
        <dbReference type="EMBL" id="EKD12637.1"/>
    </source>
</evidence>
<dbReference type="InParanoid" id="K1WKB9"/>
<dbReference type="AlphaFoldDB" id="K1WKB9"/>
<dbReference type="KEGG" id="mbe:MBM_09206"/>
<gene>
    <name evidence="3" type="ORF">MBM_09206</name>
</gene>
<protein>
    <recommendedName>
        <fullName evidence="2">DUF7907 domain-containing protein</fullName>
    </recommendedName>
</protein>
<dbReference type="OMA" id="RWYACET"/>
<feature type="domain" description="DUF7907" evidence="2">
    <location>
        <begin position="28"/>
        <end position="212"/>
    </location>
</feature>
<dbReference type="Pfam" id="PF25484">
    <property type="entry name" value="DUF7907"/>
    <property type="match status" value="1"/>
</dbReference>
<evidence type="ECO:0000259" key="2">
    <source>
        <dbReference type="Pfam" id="PF25484"/>
    </source>
</evidence>
<dbReference type="EMBL" id="JH921455">
    <property type="protein sequence ID" value="EKD12637.1"/>
    <property type="molecule type" value="Genomic_DNA"/>
</dbReference>
<organism evidence="3 4">
    <name type="scientific">Marssonina brunnea f. sp. multigermtubi (strain MB_m1)</name>
    <name type="common">Marssonina leaf spot fungus</name>
    <dbReference type="NCBI Taxonomy" id="1072389"/>
    <lineage>
        <taxon>Eukaryota</taxon>
        <taxon>Fungi</taxon>
        <taxon>Dikarya</taxon>
        <taxon>Ascomycota</taxon>
        <taxon>Pezizomycotina</taxon>
        <taxon>Leotiomycetes</taxon>
        <taxon>Helotiales</taxon>
        <taxon>Drepanopezizaceae</taxon>
        <taxon>Drepanopeziza</taxon>
    </lineage>
</organism>
<feature type="chain" id="PRO_5003852932" description="DUF7907 domain-containing protein" evidence="1">
    <location>
        <begin position="19"/>
        <end position="214"/>
    </location>
</feature>
<sequence length="214" mass="23319">MRSALLAAGLALASGICAQEEPYYRNQSAPFNLVLSSRNKTLDGSKLYACHEGAAIEGLCVAKTAPASSGVFTLVPLSPVTHLERNYTDINGPPQDSETGYTGLITWLLVGGNFVTSSSLQLQPSATSNVAVPLFFPGPEGYANFGFDKDDRLFVPSYIDDTVTPPVYRKERLYRWYACLTNAGYVYETLAWVVGTCKPQNPTCEKVTVKRVFI</sequence>
<keyword evidence="1" id="KW-0732">Signal</keyword>
<dbReference type="OrthoDB" id="3515453at2759"/>
<dbReference type="Proteomes" id="UP000006753">
    <property type="component" value="Unassembled WGS sequence"/>
</dbReference>
<evidence type="ECO:0000256" key="1">
    <source>
        <dbReference type="SAM" id="SignalP"/>
    </source>
</evidence>
<reference evidence="3 4" key="1">
    <citation type="journal article" date="2012" name="BMC Genomics">
        <title>Sequencing the genome of Marssonina brunnea reveals fungus-poplar co-evolution.</title>
        <authorList>
            <person name="Zhu S."/>
            <person name="Cao Y.-Z."/>
            <person name="Jiang C."/>
            <person name="Tan B.-Y."/>
            <person name="Wang Z."/>
            <person name="Feng S."/>
            <person name="Zhang L."/>
            <person name="Su X.-H."/>
            <person name="Brejova B."/>
            <person name="Vinar T."/>
            <person name="Xu M."/>
            <person name="Wang M.-X."/>
            <person name="Zhang S.-G."/>
            <person name="Huang M.-R."/>
            <person name="Wu R."/>
            <person name="Zhou Y."/>
        </authorList>
    </citation>
    <scope>NUCLEOTIDE SEQUENCE [LARGE SCALE GENOMIC DNA]</scope>
    <source>
        <strain evidence="3 4">MB_m1</strain>
    </source>
</reference>
<dbReference type="InterPro" id="IPR057229">
    <property type="entry name" value="DUF7907"/>
</dbReference>
<proteinExistence type="predicted"/>
<feature type="signal peptide" evidence="1">
    <location>
        <begin position="1"/>
        <end position="18"/>
    </location>
</feature>
<name>K1WKB9_MARBU</name>
<accession>K1WKB9</accession>
<keyword evidence="4" id="KW-1185">Reference proteome</keyword>